<dbReference type="GO" id="GO:0006508">
    <property type="term" value="P:proteolysis"/>
    <property type="evidence" value="ECO:0007669"/>
    <property type="project" value="UniProtKB-KW"/>
</dbReference>
<dbReference type="Proteomes" id="UP000075663">
    <property type="component" value="Unassembled WGS sequence"/>
</dbReference>
<sequence>MDKKAISNPFQSTAAPFSSKVNEVELHYCRPRINTLPGVSKSSDVAAIFRSIYPPGKMDLKEYFYVAYLTRSNHVLGVARLSEGSLTGTVVDIREVFVLALKLNAIGMVLCHNHPSGTMRPSPSDISLTNKVKQVAQLMDMALLDHIILNSEGYYSFTDEGDL</sequence>
<dbReference type="InterPro" id="IPR020891">
    <property type="entry name" value="UPF0758_CS"/>
</dbReference>
<gene>
    <name evidence="7" type="ORF">AWW67_13140</name>
</gene>
<dbReference type="PROSITE" id="PS50249">
    <property type="entry name" value="MPN"/>
    <property type="match status" value="1"/>
</dbReference>
<reference evidence="7 8" key="1">
    <citation type="submission" date="2016-01" db="EMBL/GenBank/DDBJ databases">
        <title>Genome sequencing of Roseivirga seohaensis SW-152.</title>
        <authorList>
            <person name="Selvaratnam C."/>
            <person name="Thevarajoo S."/>
            <person name="Goh K.M."/>
            <person name="Ee R."/>
            <person name="Chan K.-G."/>
            <person name="Chong C.S."/>
        </authorList>
    </citation>
    <scope>NUCLEOTIDE SEQUENCE [LARGE SCALE GENOMIC DNA]</scope>
    <source>
        <strain evidence="7 8">SW-152</strain>
    </source>
</reference>
<dbReference type="PANTHER" id="PTHR30471:SF3">
    <property type="entry name" value="UPF0758 PROTEIN YEES-RELATED"/>
    <property type="match status" value="1"/>
</dbReference>
<keyword evidence="2" id="KW-0479">Metal-binding</keyword>
<dbReference type="CDD" id="cd08071">
    <property type="entry name" value="MPN_DUF2466"/>
    <property type="match status" value="1"/>
</dbReference>
<dbReference type="Pfam" id="PF04002">
    <property type="entry name" value="RadC"/>
    <property type="match status" value="1"/>
</dbReference>
<dbReference type="STRING" id="1914963.AWW67_13140"/>
<dbReference type="PROSITE" id="PS01302">
    <property type="entry name" value="UPF0758"/>
    <property type="match status" value="1"/>
</dbReference>
<keyword evidence="3" id="KW-0378">Hydrolase</keyword>
<dbReference type="GO" id="GO:0008237">
    <property type="term" value="F:metallopeptidase activity"/>
    <property type="evidence" value="ECO:0007669"/>
    <property type="project" value="UniProtKB-KW"/>
</dbReference>
<name>A0A150XKY2_9BACT</name>
<keyword evidence="5" id="KW-0482">Metalloprotease</keyword>
<evidence type="ECO:0000256" key="4">
    <source>
        <dbReference type="ARBA" id="ARBA00022833"/>
    </source>
</evidence>
<evidence type="ECO:0000313" key="8">
    <source>
        <dbReference type="Proteomes" id="UP000075663"/>
    </source>
</evidence>
<dbReference type="AlphaFoldDB" id="A0A150XKY2"/>
<keyword evidence="4" id="KW-0862">Zinc</keyword>
<feature type="domain" description="MPN" evidence="6">
    <location>
        <begin position="38"/>
        <end position="163"/>
    </location>
</feature>
<organism evidence="7 8">
    <name type="scientific">Roseivirga seohaensis</name>
    <dbReference type="NCBI Taxonomy" id="1914963"/>
    <lineage>
        <taxon>Bacteria</taxon>
        <taxon>Pseudomonadati</taxon>
        <taxon>Bacteroidota</taxon>
        <taxon>Cytophagia</taxon>
        <taxon>Cytophagales</taxon>
        <taxon>Roseivirgaceae</taxon>
        <taxon>Roseivirga</taxon>
    </lineage>
</organism>
<comment type="caution">
    <text evidence="7">The sequence shown here is derived from an EMBL/GenBank/DDBJ whole genome shotgun (WGS) entry which is preliminary data.</text>
</comment>
<proteinExistence type="predicted"/>
<evidence type="ECO:0000256" key="1">
    <source>
        <dbReference type="ARBA" id="ARBA00022670"/>
    </source>
</evidence>
<evidence type="ECO:0000259" key="6">
    <source>
        <dbReference type="PROSITE" id="PS50249"/>
    </source>
</evidence>
<evidence type="ECO:0000256" key="5">
    <source>
        <dbReference type="ARBA" id="ARBA00023049"/>
    </source>
</evidence>
<dbReference type="InterPro" id="IPR037518">
    <property type="entry name" value="MPN"/>
</dbReference>
<evidence type="ECO:0000256" key="2">
    <source>
        <dbReference type="ARBA" id="ARBA00022723"/>
    </source>
</evidence>
<dbReference type="Gene3D" id="3.40.140.10">
    <property type="entry name" value="Cytidine Deaminase, domain 2"/>
    <property type="match status" value="1"/>
</dbReference>
<dbReference type="InterPro" id="IPR025657">
    <property type="entry name" value="RadC_JAB"/>
</dbReference>
<keyword evidence="1" id="KW-0645">Protease</keyword>
<evidence type="ECO:0000256" key="3">
    <source>
        <dbReference type="ARBA" id="ARBA00022801"/>
    </source>
</evidence>
<dbReference type="EMBL" id="LRPB01000049">
    <property type="protein sequence ID" value="KYG79315.1"/>
    <property type="molecule type" value="Genomic_DNA"/>
</dbReference>
<dbReference type="InterPro" id="IPR001405">
    <property type="entry name" value="UPF0758"/>
</dbReference>
<dbReference type="GO" id="GO:0046872">
    <property type="term" value="F:metal ion binding"/>
    <property type="evidence" value="ECO:0007669"/>
    <property type="project" value="UniProtKB-KW"/>
</dbReference>
<protein>
    <recommendedName>
        <fullName evidence="6">MPN domain-containing protein</fullName>
    </recommendedName>
</protein>
<dbReference type="PANTHER" id="PTHR30471">
    <property type="entry name" value="DNA REPAIR PROTEIN RADC"/>
    <property type="match status" value="1"/>
</dbReference>
<accession>A0A150XKY2</accession>
<evidence type="ECO:0000313" key="7">
    <source>
        <dbReference type="EMBL" id="KYG79315.1"/>
    </source>
</evidence>